<dbReference type="GO" id="GO:0032298">
    <property type="term" value="P:positive regulation of DNA-templated DNA replication initiation"/>
    <property type="evidence" value="ECO:0007669"/>
    <property type="project" value="TreeGrafter"/>
</dbReference>
<dbReference type="GO" id="GO:0003677">
    <property type="term" value="F:DNA binding"/>
    <property type="evidence" value="ECO:0007669"/>
    <property type="project" value="InterPro"/>
</dbReference>
<gene>
    <name evidence="1" type="ORF">M9393_03095</name>
</gene>
<dbReference type="AlphaFoldDB" id="A0A9Q8X0B6"/>
<organism evidence="1 2">
    <name type="scientific">Candidatus Blochmannia vicinus</name>
    <name type="common">nom. nud.</name>
    <dbReference type="NCBI Taxonomy" id="251540"/>
    <lineage>
        <taxon>Bacteria</taxon>
        <taxon>Pseudomonadati</taxon>
        <taxon>Pseudomonadota</taxon>
        <taxon>Gammaproteobacteria</taxon>
        <taxon>Enterobacterales</taxon>
        <taxon>Enterobacteriaceae</taxon>
        <taxon>ant endosymbionts</taxon>
        <taxon>Candidatus Blochmanniella</taxon>
    </lineage>
</organism>
<proteinExistence type="predicted"/>
<evidence type="ECO:0000313" key="2">
    <source>
        <dbReference type="Proteomes" id="UP001056209"/>
    </source>
</evidence>
<dbReference type="Proteomes" id="UP001056209">
    <property type="component" value="Chromosome"/>
</dbReference>
<accession>A0A9Q8X0B6</accession>
<dbReference type="PANTHER" id="PTHR38767:SF1">
    <property type="entry name" value="DNA POLYMERASE III SUBUNIT CHI"/>
    <property type="match status" value="1"/>
</dbReference>
<dbReference type="GO" id="GO:0006260">
    <property type="term" value="P:DNA replication"/>
    <property type="evidence" value="ECO:0007669"/>
    <property type="project" value="InterPro"/>
</dbReference>
<evidence type="ECO:0000313" key="1">
    <source>
        <dbReference type="EMBL" id="URJ28132.1"/>
    </source>
</evidence>
<dbReference type="RefSeq" id="WP_250248535.1">
    <property type="nucleotide sequence ID" value="NZ_CP097753.1"/>
</dbReference>
<dbReference type="EMBL" id="CP097753">
    <property type="protein sequence ID" value="URJ28132.1"/>
    <property type="molecule type" value="Genomic_DNA"/>
</dbReference>
<dbReference type="Gene3D" id="3.40.50.10110">
    <property type="entry name" value="DNA polymerase III subunit chi"/>
    <property type="match status" value="1"/>
</dbReference>
<dbReference type="InterPro" id="IPR007459">
    <property type="entry name" value="DNA_pol3_chi"/>
</dbReference>
<dbReference type="GO" id="GO:0003887">
    <property type="term" value="F:DNA-directed DNA polymerase activity"/>
    <property type="evidence" value="ECO:0007669"/>
    <property type="project" value="InterPro"/>
</dbReference>
<reference evidence="1" key="1">
    <citation type="submission" date="2022-05" db="EMBL/GenBank/DDBJ databases">
        <title>Impact of host demography and evolutionary history on endosymbiont molecular evolution: a test in carpenter ants (Genus Camponotus) and their Blochmannia endosymbionts.</title>
        <authorList>
            <person name="Manthey J.D."/>
            <person name="Giron J.C."/>
            <person name="Hruska J.P."/>
        </authorList>
    </citation>
    <scope>NUCLEOTIDE SEQUENCE</scope>
    <source>
        <strain evidence="1">C-039</strain>
    </source>
</reference>
<sequence>MKHGTFYLIPQEFKQQTKLSYIEKLICNLISTQWRSGKKILVACENEHQATKIDEILWTFDQNTFLPHNLFGKTVHAAPVIIYWSQCCYDNSPRDLLINLMKQNMDFFFNFNEIIDFVPATDILKKWARHRYQSYKKNGFKLNVINTPIS</sequence>
<dbReference type="SUPFAM" id="SSF102400">
    <property type="entry name" value="DNA polymerase III chi subunit"/>
    <property type="match status" value="1"/>
</dbReference>
<name>A0A9Q8X0B6_9ENTR</name>
<dbReference type="Pfam" id="PF04364">
    <property type="entry name" value="DNA_pol3_chi"/>
    <property type="match status" value="1"/>
</dbReference>
<dbReference type="PANTHER" id="PTHR38767">
    <property type="entry name" value="DNA POLYMERASE III SUBUNIT CHI"/>
    <property type="match status" value="1"/>
</dbReference>
<protein>
    <submittedName>
        <fullName evidence="1">DNA polymerase III subunit chi</fullName>
    </submittedName>
</protein>
<dbReference type="InterPro" id="IPR036768">
    <property type="entry name" value="PolIII_chi_sf"/>
</dbReference>